<evidence type="ECO:0000313" key="4">
    <source>
        <dbReference type="EMBL" id="GAP15348.1"/>
    </source>
</evidence>
<evidence type="ECO:0000259" key="3">
    <source>
        <dbReference type="PROSITE" id="PS50937"/>
    </source>
</evidence>
<gene>
    <name evidence="4" type="ORF">LARV_03132</name>
</gene>
<dbReference type="Gene3D" id="1.10.1660.10">
    <property type="match status" value="1"/>
</dbReference>
<dbReference type="Proteomes" id="UP000055060">
    <property type="component" value="Unassembled WGS sequence"/>
</dbReference>
<name>A0A0S7BJM2_9CHLR</name>
<dbReference type="SMART" id="SM00422">
    <property type="entry name" value="HTH_MERR"/>
    <property type="match status" value="1"/>
</dbReference>
<dbReference type="PANTHER" id="PTHR30204">
    <property type="entry name" value="REDOX-CYCLING DRUG-SENSING TRANSCRIPTIONAL ACTIVATOR SOXR"/>
    <property type="match status" value="1"/>
</dbReference>
<feature type="region of interest" description="Disordered" evidence="2">
    <location>
        <begin position="117"/>
        <end position="148"/>
    </location>
</feature>
<feature type="compositionally biased region" description="Polar residues" evidence="2">
    <location>
        <begin position="120"/>
        <end position="132"/>
    </location>
</feature>
<dbReference type="PRINTS" id="PR00040">
    <property type="entry name" value="HTHMERR"/>
</dbReference>
<dbReference type="EMBL" id="DF967972">
    <property type="protein sequence ID" value="GAP15348.1"/>
    <property type="molecule type" value="Genomic_DNA"/>
</dbReference>
<sequence>MKLQNQDEEGMLIGDLARRANVSVRTIRFYIAEGLLPAPQARGRFATYGEDALLRLNVIRRLKETFLPLREIRERLTGLSTADVQRLLTELEQNSPAAQSSRSSALDYIDQITAHREASRQVSPETTHQFSASPEHLTAAPKPQPHLSQPAEHWRHYRLAPGVILLASDSLDDVNEKRVKELLQFAGSLFSSQGVKYV</sequence>
<dbReference type="GO" id="GO:0003700">
    <property type="term" value="F:DNA-binding transcription factor activity"/>
    <property type="evidence" value="ECO:0007669"/>
    <property type="project" value="InterPro"/>
</dbReference>
<dbReference type="AlphaFoldDB" id="A0A0S7BJM2"/>
<dbReference type="STRING" id="360412.LARV_03132"/>
<proteinExistence type="predicted"/>
<dbReference type="Pfam" id="PF13411">
    <property type="entry name" value="MerR_1"/>
    <property type="match status" value="1"/>
</dbReference>
<dbReference type="PANTHER" id="PTHR30204:SF93">
    <property type="entry name" value="HTH MERR-TYPE DOMAIN-CONTAINING PROTEIN"/>
    <property type="match status" value="1"/>
</dbReference>
<dbReference type="RefSeq" id="WP_075074533.1">
    <property type="nucleotide sequence ID" value="NZ_DF967972.1"/>
</dbReference>
<dbReference type="InterPro" id="IPR000551">
    <property type="entry name" value="MerR-type_HTH_dom"/>
</dbReference>
<accession>A0A0S7BJM2</accession>
<dbReference type="InterPro" id="IPR047057">
    <property type="entry name" value="MerR_fam"/>
</dbReference>
<dbReference type="SUPFAM" id="SSF46955">
    <property type="entry name" value="Putative DNA-binding domain"/>
    <property type="match status" value="1"/>
</dbReference>
<organism evidence="4">
    <name type="scientific">Longilinea arvoryzae</name>
    <dbReference type="NCBI Taxonomy" id="360412"/>
    <lineage>
        <taxon>Bacteria</taxon>
        <taxon>Bacillati</taxon>
        <taxon>Chloroflexota</taxon>
        <taxon>Anaerolineae</taxon>
        <taxon>Anaerolineales</taxon>
        <taxon>Anaerolineaceae</taxon>
        <taxon>Longilinea</taxon>
    </lineage>
</organism>
<reference evidence="4" key="1">
    <citation type="submission" date="2015-07" db="EMBL/GenBank/DDBJ databases">
        <title>Draft Genome Sequences of Anaerolinea thermolimosa IMO-1, Bellilinea caldifistulae GOMI-1, Leptolinea tardivitalis YMTK-2, Levilinea saccharolytica KIBI-1,Longilinea arvoryzae KOME-1, Previously Described as Members of the Anaerolineaceae (Chloroflexi).</title>
        <authorList>
            <person name="Sekiguchi Y."/>
            <person name="Ohashi A."/>
            <person name="Matsuura N."/>
            <person name="Tourlousse M.D."/>
        </authorList>
    </citation>
    <scope>NUCLEOTIDE SEQUENCE [LARGE SCALE GENOMIC DNA]</scope>
    <source>
        <strain evidence="4">KOME-1</strain>
    </source>
</reference>
<dbReference type="InterPro" id="IPR009061">
    <property type="entry name" value="DNA-bd_dom_put_sf"/>
</dbReference>
<keyword evidence="1" id="KW-0238">DNA-binding</keyword>
<evidence type="ECO:0000256" key="1">
    <source>
        <dbReference type="ARBA" id="ARBA00023125"/>
    </source>
</evidence>
<evidence type="ECO:0000256" key="2">
    <source>
        <dbReference type="SAM" id="MobiDB-lite"/>
    </source>
</evidence>
<dbReference type="PROSITE" id="PS50937">
    <property type="entry name" value="HTH_MERR_2"/>
    <property type="match status" value="1"/>
</dbReference>
<feature type="domain" description="HTH merR-type" evidence="3">
    <location>
        <begin position="13"/>
        <end position="78"/>
    </location>
</feature>
<protein>
    <submittedName>
        <fullName evidence="4">Predicted transcriptional regulator</fullName>
    </submittedName>
</protein>
<evidence type="ECO:0000313" key="5">
    <source>
        <dbReference type="Proteomes" id="UP000055060"/>
    </source>
</evidence>
<dbReference type="CDD" id="cd00592">
    <property type="entry name" value="HTH_MerR-like"/>
    <property type="match status" value="1"/>
</dbReference>
<keyword evidence="5" id="KW-1185">Reference proteome</keyword>
<dbReference type="GO" id="GO:0003677">
    <property type="term" value="F:DNA binding"/>
    <property type="evidence" value="ECO:0007669"/>
    <property type="project" value="UniProtKB-KW"/>
</dbReference>